<evidence type="ECO:0000313" key="3">
    <source>
        <dbReference type="Proteomes" id="UP001331761"/>
    </source>
</evidence>
<evidence type="ECO:0000256" key="1">
    <source>
        <dbReference type="SAM" id="Phobius"/>
    </source>
</evidence>
<protein>
    <submittedName>
        <fullName evidence="2">Uncharacterized protein</fullName>
    </submittedName>
</protein>
<feature type="transmembrane region" description="Helical" evidence="1">
    <location>
        <begin position="35"/>
        <end position="59"/>
    </location>
</feature>
<organism evidence="2 3">
    <name type="scientific">Trichostrongylus colubriformis</name>
    <name type="common">Black scour worm</name>
    <dbReference type="NCBI Taxonomy" id="6319"/>
    <lineage>
        <taxon>Eukaryota</taxon>
        <taxon>Metazoa</taxon>
        <taxon>Ecdysozoa</taxon>
        <taxon>Nematoda</taxon>
        <taxon>Chromadorea</taxon>
        <taxon>Rhabditida</taxon>
        <taxon>Rhabditina</taxon>
        <taxon>Rhabditomorpha</taxon>
        <taxon>Strongyloidea</taxon>
        <taxon>Trichostrongylidae</taxon>
        <taxon>Trichostrongylus</taxon>
    </lineage>
</organism>
<evidence type="ECO:0000313" key="2">
    <source>
        <dbReference type="EMBL" id="KAK5977551.1"/>
    </source>
</evidence>
<sequence length="104" mass="12438">MIVLNAHHVIQSRHGLHQRTSESFRQSGMSGSHQILLRNAVVVILFCLRMIFVKIRYLILSHLTRSRYRKLHLASVHSRCYLNSIIRWHVMGRLRLRVYRLHLM</sequence>
<comment type="caution">
    <text evidence="2">The sequence shown here is derived from an EMBL/GenBank/DDBJ whole genome shotgun (WGS) entry which is preliminary data.</text>
</comment>
<dbReference type="Proteomes" id="UP001331761">
    <property type="component" value="Unassembled WGS sequence"/>
</dbReference>
<reference evidence="2 3" key="1">
    <citation type="submission" date="2019-10" db="EMBL/GenBank/DDBJ databases">
        <title>Assembly and Annotation for the nematode Trichostrongylus colubriformis.</title>
        <authorList>
            <person name="Martin J."/>
        </authorList>
    </citation>
    <scope>NUCLEOTIDE SEQUENCE [LARGE SCALE GENOMIC DNA]</scope>
    <source>
        <strain evidence="2">G859</strain>
        <tissue evidence="2">Whole worm</tissue>
    </source>
</reference>
<keyword evidence="1" id="KW-0812">Transmembrane</keyword>
<gene>
    <name evidence="2" type="ORF">GCK32_021116</name>
</gene>
<dbReference type="AlphaFoldDB" id="A0AAN8IL48"/>
<proteinExistence type="predicted"/>
<keyword evidence="1" id="KW-1133">Transmembrane helix</keyword>
<name>A0AAN8IL48_TRICO</name>
<dbReference type="EMBL" id="WIXE01010467">
    <property type="protein sequence ID" value="KAK5977551.1"/>
    <property type="molecule type" value="Genomic_DNA"/>
</dbReference>
<keyword evidence="1" id="KW-0472">Membrane</keyword>
<accession>A0AAN8IL48</accession>
<keyword evidence="3" id="KW-1185">Reference proteome</keyword>